<dbReference type="InterPro" id="IPR023052">
    <property type="entry name" value="Cell_div_SepF"/>
</dbReference>
<evidence type="ECO:0008006" key="8">
    <source>
        <dbReference type="Google" id="ProtNLM"/>
    </source>
</evidence>
<evidence type="ECO:0000256" key="5">
    <source>
        <dbReference type="SAM" id="MobiDB-lite"/>
    </source>
</evidence>
<gene>
    <name evidence="6" type="ordered locus">Tbis_2492</name>
</gene>
<keyword evidence="1" id="KW-0132">Cell division</keyword>
<organism evidence="6 7">
    <name type="scientific">Thermobispora bispora (strain ATCC 19993 / DSM 43833 / CBS 139.67 / JCM 10125 / KCTC 9307 / NBRC 14880 / R51)</name>
    <dbReference type="NCBI Taxonomy" id="469371"/>
    <lineage>
        <taxon>Bacteria</taxon>
        <taxon>Bacillati</taxon>
        <taxon>Actinomycetota</taxon>
        <taxon>Actinomycetes</taxon>
        <taxon>Streptosporangiales</taxon>
        <taxon>Streptosporangiaceae</taxon>
        <taxon>Thermobispora</taxon>
    </lineage>
</organism>
<proteinExistence type="predicted"/>
<comment type="function">
    <text evidence="4">Cell division protein that is part of the divisome complex and is recruited early to the Z-ring. Probably stimulates Z-ring formation, perhaps through the cross-linking of FtsZ protofilaments. Its function overlaps with FtsA.</text>
</comment>
<accession>D6Y4L9</accession>
<dbReference type="GO" id="GO:0000917">
    <property type="term" value="P:division septum assembly"/>
    <property type="evidence" value="ECO:0007669"/>
    <property type="project" value="UniProtKB-KW"/>
</dbReference>
<evidence type="ECO:0000256" key="4">
    <source>
        <dbReference type="ARBA" id="ARBA00044936"/>
    </source>
</evidence>
<dbReference type="PANTHER" id="PTHR35798">
    <property type="entry name" value="CELL DIVISION PROTEIN SEPF"/>
    <property type="match status" value="1"/>
</dbReference>
<keyword evidence="7" id="KW-1185">Reference proteome</keyword>
<dbReference type="HOGENOM" id="CLU_2083740_0_0_11"/>
<dbReference type="InterPro" id="IPR007561">
    <property type="entry name" value="Cell_div_SepF/SepF-rel"/>
</dbReference>
<dbReference type="eggNOG" id="COG1799">
    <property type="taxonomic scope" value="Bacteria"/>
</dbReference>
<feature type="compositionally biased region" description="Basic and acidic residues" evidence="5">
    <location>
        <begin position="14"/>
        <end position="34"/>
    </location>
</feature>
<feature type="region of interest" description="Disordered" evidence="5">
    <location>
        <begin position="1"/>
        <end position="34"/>
    </location>
</feature>
<evidence type="ECO:0000256" key="3">
    <source>
        <dbReference type="ARBA" id="ARBA00023306"/>
    </source>
</evidence>
<evidence type="ECO:0000313" key="7">
    <source>
        <dbReference type="Proteomes" id="UP000006640"/>
    </source>
</evidence>
<dbReference type="PANTHER" id="PTHR35798:SF1">
    <property type="entry name" value="CELL DIVISION PROTEIN SEPF"/>
    <property type="match status" value="1"/>
</dbReference>
<dbReference type="Pfam" id="PF04472">
    <property type="entry name" value="SepF"/>
    <property type="match status" value="1"/>
</dbReference>
<dbReference type="STRING" id="469371.Tbis_2492"/>
<protein>
    <recommendedName>
        <fullName evidence="8">Cell division protein SepF</fullName>
    </recommendedName>
</protein>
<dbReference type="KEGG" id="tbi:Tbis_2492"/>
<sequence>MPHARRTSNPRCPRAGDRIPGDHHDTKDPPVIKKLRPKDYNDAFYVGHCFRSGTAVVMDVSHLPDDVARPLVDFCAGLVYGRGGDMERLDRKVFLLQPPARPRIAAAHIPDLAHIAD</sequence>
<dbReference type="Gene3D" id="3.30.110.150">
    <property type="entry name" value="SepF-like protein"/>
    <property type="match status" value="1"/>
</dbReference>
<name>D6Y4L9_THEBD</name>
<evidence type="ECO:0000256" key="1">
    <source>
        <dbReference type="ARBA" id="ARBA00022618"/>
    </source>
</evidence>
<dbReference type="Proteomes" id="UP000006640">
    <property type="component" value="Chromosome"/>
</dbReference>
<keyword evidence="2" id="KW-0717">Septation</keyword>
<keyword evidence="3" id="KW-0131">Cell cycle</keyword>
<reference evidence="6 7" key="1">
    <citation type="submission" date="2010-01" db="EMBL/GenBank/DDBJ databases">
        <title>The complete genome of Thermobispora bispora DSM 43833.</title>
        <authorList>
            <consortium name="US DOE Joint Genome Institute (JGI-PGF)"/>
            <person name="Lucas S."/>
            <person name="Copeland A."/>
            <person name="Lapidus A."/>
            <person name="Glavina del Rio T."/>
            <person name="Dalin E."/>
            <person name="Tice H."/>
            <person name="Bruce D."/>
            <person name="Goodwin L."/>
            <person name="Pitluck S."/>
            <person name="Kyrpides N."/>
            <person name="Mavromatis K."/>
            <person name="Ivanova N."/>
            <person name="Mikhailova N."/>
            <person name="Chertkov O."/>
            <person name="Brettin T."/>
            <person name="Detter J.C."/>
            <person name="Han C."/>
            <person name="Larimer F."/>
            <person name="Land M."/>
            <person name="Hauser L."/>
            <person name="Markowitz V."/>
            <person name="Cheng J.-F."/>
            <person name="Hugenholtz P."/>
            <person name="Woyke T."/>
            <person name="Wu D."/>
            <person name="Jando M."/>
            <person name="Schneider S."/>
            <person name="Klenk H.-P."/>
            <person name="Eisen J.A."/>
        </authorList>
    </citation>
    <scope>NUCLEOTIDE SEQUENCE [LARGE SCALE GENOMIC DNA]</scope>
    <source>
        <strain evidence="7">ATCC 19993 / DSM 43833 / CBS 139.67 / JCM 10125 / KCTC 9307 / NBRC 14880 / R51</strain>
    </source>
</reference>
<dbReference type="InterPro" id="IPR038594">
    <property type="entry name" value="SepF-like_sf"/>
</dbReference>
<dbReference type="AlphaFoldDB" id="D6Y4L9"/>
<evidence type="ECO:0000313" key="6">
    <source>
        <dbReference type="EMBL" id="ADG89195.1"/>
    </source>
</evidence>
<dbReference type="EMBL" id="CP001874">
    <property type="protein sequence ID" value="ADG89195.1"/>
    <property type="molecule type" value="Genomic_DNA"/>
</dbReference>
<evidence type="ECO:0000256" key="2">
    <source>
        <dbReference type="ARBA" id="ARBA00023210"/>
    </source>
</evidence>